<dbReference type="InterPro" id="IPR001610">
    <property type="entry name" value="PAC"/>
</dbReference>
<sequence length="1267" mass="139918">MFRADGRGRRVARARAACVCGGARMTHWLQRVRRQRPLVVGVIVFMIAATLAAVLVLHSERRQVALHRAEVAAQALDKAHDLHSVIEHALAASYALAAMVRQGRGEIADFDAVTHAMLPFFPGVAALQLAPGGVITQVVPLAGNGGAIGHDLLADPARNAEAFLARDSGKLTLAGPFELIQGGVGAVGRLPVYLEGAHGESQFWGFVSVLMRFPRVLDGAYLDRLVRQGFRYELWRIHPDTGMRQVIAASSAAPLAEPVEHDFSVPNGTWTLSVEPLGGWRDTALLSLNVVAGLLFSLLLGWLAKQMVQLRAHRSDLQETVAKRTSEVLAREADLNHAQAVAHVGSWLFETADGEVRWSDEAYRMFGVERGLPVDYTRFMACVHPDDRPRVEAAWSAALSGAPYDIEHRVLVDGTVRWVRERAELELDGAGHPVRAVGTVQDITAAHEAAAQLRQLSTAVEYSPASIVITDRHGTIEYVNPHFEQCTGYTFAEAIGQNPRILKSGARSKEEYAALWNTITAGGVWRGEFENVRKDGSRYWELASIAPIRAPDGAISGFVAVKEDITLHKQAERELREREAKLASLIASLPDMMFVIDRARRIVEFHAPAPELLLMPPARFVGRPYAETLPPLVVAKIDEALAAISDDGTPRQVEYALDLPAGVHHFSASISQLIGGDAAPAGFIVLVRDMTERVRYEERMREAMVVFKASSQGIMTTDADGVISSVNPAFCAITGYAVDEVIGRKSSIFRSGRHDAGFFRAMWARLVETGAWEGEIWNRRRNGETYPQWLTITAVRDTEGRATEYVSLFSDITERKQQEAAMWHQANFDPLTGLANRSLLQDRLERALAQARRQGGKVGLMFLDLDGFKWINDSLGHDVGDELLIDVARRIKACVRDEDTVARLGGDEFTVVVHDLHEQHDLEDLRAISEKLVSALREPFLLGNARHHVSASVGITVFPDDGEDVQTLLRNADIAMYKAKQAGKNRAQFYAHHMQADALARMRLEADLRVAVEQQAFVLHYQPIVDAVSGQLVGAEALIRWHHPQRGMVPPIEFIPVAEDCGLIVPIGEWVLREALRQSRQWRKAGYPVLRLAVNVSGVQFREPGLPELVRELVPESGSEREHVMLEITESVLMDGSEEAEARMREINAHGLGYSLDDFGTGFSSLSYLKRFPVDIVKIDRSFVRDCPDDRNDASLVEAIINMAHSLDLRVTAEGVETVEQREFLRALGCDYLQGYLLGKPAPAHEFEAMMAPLRACADDDAALQVS</sequence>
<dbReference type="InterPro" id="IPR029787">
    <property type="entry name" value="Nucleotide_cyclase"/>
</dbReference>
<dbReference type="Pfam" id="PF08447">
    <property type="entry name" value="PAS_3"/>
    <property type="match status" value="1"/>
</dbReference>
<keyword evidence="2 5" id="KW-0812">Transmembrane</keyword>
<dbReference type="SMART" id="SM00052">
    <property type="entry name" value="EAL"/>
    <property type="match status" value="1"/>
</dbReference>
<protein>
    <submittedName>
        <fullName evidence="11">EAL domain-containing protein</fullName>
    </submittedName>
</protein>
<dbReference type="InterPro" id="IPR001633">
    <property type="entry name" value="EAL_dom"/>
</dbReference>
<dbReference type="CDD" id="cd01948">
    <property type="entry name" value="EAL"/>
    <property type="match status" value="1"/>
</dbReference>
<dbReference type="InterPro" id="IPR035919">
    <property type="entry name" value="EAL_sf"/>
</dbReference>
<dbReference type="Gene3D" id="3.20.20.450">
    <property type="entry name" value="EAL domain"/>
    <property type="match status" value="1"/>
</dbReference>
<accession>A0ABX1QDH0</accession>
<dbReference type="InterPro" id="IPR000160">
    <property type="entry name" value="GGDEF_dom"/>
</dbReference>
<dbReference type="InterPro" id="IPR006189">
    <property type="entry name" value="CHASE_dom"/>
</dbReference>
<dbReference type="InterPro" id="IPR000014">
    <property type="entry name" value="PAS"/>
</dbReference>
<evidence type="ECO:0000256" key="4">
    <source>
        <dbReference type="ARBA" id="ARBA00023136"/>
    </source>
</evidence>
<dbReference type="PANTHER" id="PTHR44757:SF2">
    <property type="entry name" value="BIOFILM ARCHITECTURE MAINTENANCE PROTEIN MBAA"/>
    <property type="match status" value="1"/>
</dbReference>
<dbReference type="SMART" id="SM00091">
    <property type="entry name" value="PAS"/>
    <property type="match status" value="4"/>
</dbReference>
<dbReference type="Gene3D" id="3.30.450.350">
    <property type="entry name" value="CHASE domain"/>
    <property type="match status" value="1"/>
</dbReference>
<evidence type="ECO:0000259" key="8">
    <source>
        <dbReference type="PROSITE" id="PS50839"/>
    </source>
</evidence>
<evidence type="ECO:0000313" key="11">
    <source>
        <dbReference type="EMBL" id="NMG75560.1"/>
    </source>
</evidence>
<dbReference type="CDD" id="cd01949">
    <property type="entry name" value="GGDEF"/>
    <property type="match status" value="1"/>
</dbReference>
<reference evidence="11 12" key="1">
    <citation type="submission" date="2019-12" db="EMBL/GenBank/DDBJ databases">
        <title>Comparative genomics gives insights into the taxonomy of the Azoarcus-Aromatoleum group and reveals separate origins of nif in the plant-associated Azoarcus and non-plant-associated Aromatoleum sub-groups.</title>
        <authorList>
            <person name="Lafos M."/>
            <person name="Maluk M."/>
            <person name="Batista M."/>
            <person name="Junghare M."/>
            <person name="Carmona M."/>
            <person name="Faoro H."/>
            <person name="Cruz L.M."/>
            <person name="Battistoni F."/>
            <person name="De Souza E."/>
            <person name="Pedrosa F."/>
            <person name="Chen W.-M."/>
            <person name="Poole P.S."/>
            <person name="Dixon R.A."/>
            <person name="James E.K."/>
        </authorList>
    </citation>
    <scope>NUCLEOTIDE SEQUENCE [LARGE SCALE GENOMIC DNA]</scope>
    <source>
        <strain evidence="11 12">22Lin</strain>
    </source>
</reference>
<evidence type="ECO:0000259" key="10">
    <source>
        <dbReference type="PROSITE" id="PS50887"/>
    </source>
</evidence>
<dbReference type="Pfam" id="PF00990">
    <property type="entry name" value="GGDEF"/>
    <property type="match status" value="1"/>
</dbReference>
<dbReference type="Pfam" id="PF13426">
    <property type="entry name" value="PAS_9"/>
    <property type="match status" value="2"/>
</dbReference>
<dbReference type="InterPro" id="IPR000700">
    <property type="entry name" value="PAS-assoc_C"/>
</dbReference>
<feature type="domain" description="PAC" evidence="7">
    <location>
        <begin position="525"/>
        <end position="577"/>
    </location>
</feature>
<dbReference type="PANTHER" id="PTHR44757">
    <property type="entry name" value="DIGUANYLATE CYCLASE DGCP"/>
    <property type="match status" value="1"/>
</dbReference>
<feature type="transmembrane region" description="Helical" evidence="5">
    <location>
        <begin position="38"/>
        <end position="58"/>
    </location>
</feature>
<keyword evidence="3 5" id="KW-1133">Transmembrane helix</keyword>
<keyword evidence="4 5" id="KW-0472">Membrane</keyword>
<name>A0ABX1QDH0_9RHOO</name>
<dbReference type="PROSITE" id="PS50112">
    <property type="entry name" value="PAS"/>
    <property type="match status" value="3"/>
</dbReference>
<gene>
    <name evidence="11" type="ORF">GPA25_12405</name>
</gene>
<dbReference type="Proteomes" id="UP000648984">
    <property type="component" value="Unassembled WGS sequence"/>
</dbReference>
<keyword evidence="12" id="KW-1185">Reference proteome</keyword>
<feature type="domain" description="PAC" evidence="7">
    <location>
        <begin position="772"/>
        <end position="824"/>
    </location>
</feature>
<dbReference type="Pfam" id="PF08448">
    <property type="entry name" value="PAS_4"/>
    <property type="match status" value="1"/>
</dbReference>
<dbReference type="InterPro" id="IPR013655">
    <property type="entry name" value="PAS_fold_3"/>
</dbReference>
<evidence type="ECO:0000256" key="3">
    <source>
        <dbReference type="ARBA" id="ARBA00022989"/>
    </source>
</evidence>
<dbReference type="SUPFAM" id="SSF55785">
    <property type="entry name" value="PYP-like sensor domain (PAS domain)"/>
    <property type="match status" value="4"/>
</dbReference>
<dbReference type="NCBIfam" id="TIGR00229">
    <property type="entry name" value="sensory_box"/>
    <property type="match status" value="4"/>
</dbReference>
<feature type="domain" description="PAS" evidence="6">
    <location>
        <begin position="452"/>
        <end position="498"/>
    </location>
</feature>
<dbReference type="PROSITE" id="PS50883">
    <property type="entry name" value="EAL"/>
    <property type="match status" value="1"/>
</dbReference>
<proteinExistence type="predicted"/>
<dbReference type="Gene3D" id="3.30.70.270">
    <property type="match status" value="1"/>
</dbReference>
<evidence type="ECO:0000256" key="5">
    <source>
        <dbReference type="SAM" id="Phobius"/>
    </source>
</evidence>
<evidence type="ECO:0000259" key="7">
    <source>
        <dbReference type="PROSITE" id="PS50113"/>
    </source>
</evidence>
<evidence type="ECO:0000313" key="12">
    <source>
        <dbReference type="Proteomes" id="UP000648984"/>
    </source>
</evidence>
<evidence type="ECO:0000256" key="1">
    <source>
        <dbReference type="ARBA" id="ARBA00004370"/>
    </source>
</evidence>
<dbReference type="InterPro" id="IPR035965">
    <property type="entry name" value="PAS-like_dom_sf"/>
</dbReference>
<dbReference type="PROSITE" id="PS50113">
    <property type="entry name" value="PAC"/>
    <property type="match status" value="3"/>
</dbReference>
<dbReference type="SMART" id="SM00086">
    <property type="entry name" value="PAC"/>
    <property type="match status" value="3"/>
</dbReference>
<feature type="domain" description="PAS" evidence="6">
    <location>
        <begin position="578"/>
        <end position="648"/>
    </location>
</feature>
<dbReference type="SUPFAM" id="SSF141868">
    <property type="entry name" value="EAL domain-like"/>
    <property type="match status" value="1"/>
</dbReference>
<comment type="subcellular location">
    <subcellularLocation>
        <location evidence="1">Membrane</location>
    </subcellularLocation>
</comment>
<dbReference type="InterPro" id="IPR043128">
    <property type="entry name" value="Rev_trsase/Diguanyl_cyclase"/>
</dbReference>
<evidence type="ECO:0000256" key="2">
    <source>
        <dbReference type="ARBA" id="ARBA00022692"/>
    </source>
</evidence>
<dbReference type="Pfam" id="PF03924">
    <property type="entry name" value="CHASE"/>
    <property type="match status" value="1"/>
</dbReference>
<comment type="caution">
    <text evidence="11">The sequence shown here is derived from an EMBL/GenBank/DDBJ whole genome shotgun (WGS) entry which is preliminary data.</text>
</comment>
<dbReference type="Gene3D" id="3.30.450.20">
    <property type="entry name" value="PAS domain"/>
    <property type="match status" value="4"/>
</dbReference>
<dbReference type="SMART" id="SM01079">
    <property type="entry name" value="CHASE"/>
    <property type="match status" value="1"/>
</dbReference>
<feature type="domain" description="PAC" evidence="7">
    <location>
        <begin position="400"/>
        <end position="455"/>
    </location>
</feature>
<evidence type="ECO:0000259" key="6">
    <source>
        <dbReference type="PROSITE" id="PS50112"/>
    </source>
</evidence>
<evidence type="ECO:0000259" key="9">
    <source>
        <dbReference type="PROSITE" id="PS50883"/>
    </source>
</evidence>
<dbReference type="EMBL" id="WTVQ01000019">
    <property type="protein sequence ID" value="NMG75560.1"/>
    <property type="molecule type" value="Genomic_DNA"/>
</dbReference>
<dbReference type="SUPFAM" id="SSF55073">
    <property type="entry name" value="Nucleotide cyclase"/>
    <property type="match status" value="1"/>
</dbReference>
<dbReference type="SMART" id="SM00267">
    <property type="entry name" value="GGDEF"/>
    <property type="match status" value="1"/>
</dbReference>
<dbReference type="InterPro" id="IPR052155">
    <property type="entry name" value="Biofilm_reg_signaling"/>
</dbReference>
<dbReference type="NCBIfam" id="TIGR00254">
    <property type="entry name" value="GGDEF"/>
    <property type="match status" value="1"/>
</dbReference>
<feature type="domain" description="EAL" evidence="9">
    <location>
        <begin position="1001"/>
        <end position="1255"/>
    </location>
</feature>
<dbReference type="CDD" id="cd00130">
    <property type="entry name" value="PAS"/>
    <property type="match status" value="4"/>
</dbReference>
<organism evidence="11 12">
    <name type="scientific">Aromatoleum diolicum</name>
    <dbReference type="NCBI Taxonomy" id="75796"/>
    <lineage>
        <taxon>Bacteria</taxon>
        <taxon>Pseudomonadati</taxon>
        <taxon>Pseudomonadota</taxon>
        <taxon>Betaproteobacteria</taxon>
        <taxon>Rhodocyclales</taxon>
        <taxon>Rhodocyclaceae</taxon>
        <taxon>Aromatoleum</taxon>
    </lineage>
</organism>
<feature type="domain" description="GGDEF" evidence="10">
    <location>
        <begin position="856"/>
        <end position="992"/>
    </location>
</feature>
<dbReference type="PROSITE" id="PS50839">
    <property type="entry name" value="CHASE"/>
    <property type="match status" value="1"/>
</dbReference>
<dbReference type="InterPro" id="IPR042240">
    <property type="entry name" value="CHASE_sf"/>
</dbReference>
<dbReference type="Gene3D" id="2.10.70.100">
    <property type="match status" value="1"/>
</dbReference>
<feature type="domain" description="PAS" evidence="6">
    <location>
        <begin position="696"/>
        <end position="744"/>
    </location>
</feature>
<dbReference type="Pfam" id="PF00563">
    <property type="entry name" value="EAL"/>
    <property type="match status" value="1"/>
</dbReference>
<dbReference type="InterPro" id="IPR013656">
    <property type="entry name" value="PAS_4"/>
</dbReference>
<dbReference type="PROSITE" id="PS50887">
    <property type="entry name" value="GGDEF"/>
    <property type="match status" value="1"/>
</dbReference>
<feature type="domain" description="CHASE" evidence="8">
    <location>
        <begin position="134"/>
        <end position="225"/>
    </location>
</feature>